<dbReference type="RefSeq" id="WP_058862281.1">
    <property type="nucleotide sequence ID" value="NZ_LPXO01000006.1"/>
</dbReference>
<reference evidence="1 2" key="1">
    <citation type="submission" date="2015-12" db="EMBL/GenBank/DDBJ databases">
        <authorList>
            <person name="Shamseldin A."/>
            <person name="Moawad H."/>
            <person name="Abd El-Rahim W.M."/>
            <person name="Sadowsky M.J."/>
        </authorList>
    </citation>
    <scope>NUCLEOTIDE SEQUENCE [LARGE SCALE GENOMIC DNA]</scope>
    <source>
        <strain evidence="1 2">SJ5A-1</strain>
    </source>
</reference>
<gene>
    <name evidence="1" type="ORF">AVJ23_11150</name>
</gene>
<dbReference type="STRING" id="1685382.AVJ23_11150"/>
<dbReference type="Proteomes" id="UP000054396">
    <property type="component" value="Unassembled WGS sequence"/>
</dbReference>
<sequence>MTPLYRLLTVTGHAPFGPPGTLALFPDFPERLWPRHGHGGRAFPCVLVRPDGARQDARFRLHGMEFMIGPGQDVDLGARLFVALQGQGAADAPLGTHLLSPDEDCALRLAPSLEPWRG</sequence>
<organism evidence="1 2">
    <name type="scientific">Pseudoponticoccus marisrubri</name>
    <dbReference type="NCBI Taxonomy" id="1685382"/>
    <lineage>
        <taxon>Bacteria</taxon>
        <taxon>Pseudomonadati</taxon>
        <taxon>Pseudomonadota</taxon>
        <taxon>Alphaproteobacteria</taxon>
        <taxon>Rhodobacterales</taxon>
        <taxon>Roseobacteraceae</taxon>
        <taxon>Pseudoponticoccus</taxon>
    </lineage>
</organism>
<proteinExistence type="predicted"/>
<comment type="caution">
    <text evidence="1">The sequence shown here is derived from an EMBL/GenBank/DDBJ whole genome shotgun (WGS) entry which is preliminary data.</text>
</comment>
<evidence type="ECO:0000313" key="2">
    <source>
        <dbReference type="Proteomes" id="UP000054396"/>
    </source>
</evidence>
<protein>
    <submittedName>
        <fullName evidence="1">Uncharacterized protein</fullName>
    </submittedName>
</protein>
<accession>A0A0W7WIQ5</accession>
<evidence type="ECO:0000313" key="1">
    <source>
        <dbReference type="EMBL" id="KUF10441.1"/>
    </source>
</evidence>
<dbReference type="EMBL" id="LPXO01000006">
    <property type="protein sequence ID" value="KUF10441.1"/>
    <property type="molecule type" value="Genomic_DNA"/>
</dbReference>
<dbReference type="AlphaFoldDB" id="A0A0W7WIQ5"/>
<keyword evidence="2" id="KW-1185">Reference proteome</keyword>
<name>A0A0W7WIQ5_9RHOB</name>